<dbReference type="PANTHER" id="PTHR45840:SF5">
    <property type="entry name" value="RHOMBOID-RELATED PROTEIN 3"/>
    <property type="match status" value="1"/>
</dbReference>
<dbReference type="InterPro" id="IPR011992">
    <property type="entry name" value="EF-hand-dom_pair"/>
</dbReference>
<evidence type="ECO:0000313" key="12">
    <source>
        <dbReference type="Ensembl" id="ENSLCAP00010049328.1"/>
    </source>
</evidence>
<keyword evidence="13" id="KW-1185">Reference proteome</keyword>
<evidence type="ECO:0000256" key="7">
    <source>
        <dbReference type="ARBA" id="ARBA00022837"/>
    </source>
</evidence>
<dbReference type="CDD" id="cd00051">
    <property type="entry name" value="EFh"/>
    <property type="match status" value="1"/>
</dbReference>
<dbReference type="SUPFAM" id="SSF144091">
    <property type="entry name" value="Rhomboid-like"/>
    <property type="match status" value="1"/>
</dbReference>
<accession>A0A4W6FDP1</accession>
<dbReference type="InterPro" id="IPR022764">
    <property type="entry name" value="Peptidase_S54_rhomboid_dom"/>
</dbReference>
<reference evidence="12" key="3">
    <citation type="submission" date="2025-09" db="UniProtKB">
        <authorList>
            <consortium name="Ensembl"/>
        </authorList>
    </citation>
    <scope>IDENTIFICATION</scope>
</reference>
<evidence type="ECO:0000256" key="2">
    <source>
        <dbReference type="ARBA" id="ARBA00004141"/>
    </source>
</evidence>
<keyword evidence="9" id="KW-0472">Membrane</keyword>
<sequence>MYIFLFCICIFLSGSFTLNCHLRFEVPSYQAQRKEKSVWDHDVSCNKFYLALSVCVHLQYDPENSGFISTERFRDLLATHGSELDPHKLEVLLALADGNADGKICYQDFVNLMSNKRSNSFRRAILQGSRQLKGCSLRDEVGLGLSQRLVRHVAYETLPREVDRKWYFDSYTYCPPPLLILAITIAEVAVFMYYGFQLDRLVLQVSSPSFLKSPLPYHPQLRAQAWRYLSYCFMHTGIEHLSLNMAMQLLVGVPLEMVHGALRIGLVYVCGVLAGEVSGVSVTDMTAPVVGSSGGVYALVSGAQWIPVCGPIPITFLGSGWRSSSSFCQLKSYYLTQQDQIGGQSVSGDFKIDVN</sequence>
<dbReference type="SUPFAM" id="SSF47473">
    <property type="entry name" value="EF-hand"/>
    <property type="match status" value="1"/>
</dbReference>
<keyword evidence="8" id="KW-1133">Transmembrane helix</keyword>
<feature type="signal peptide" evidence="10">
    <location>
        <begin position="1"/>
        <end position="17"/>
    </location>
</feature>
<evidence type="ECO:0000259" key="11">
    <source>
        <dbReference type="PROSITE" id="PS50222"/>
    </source>
</evidence>
<dbReference type="Gene3D" id="1.20.1540.10">
    <property type="entry name" value="Rhomboid-like"/>
    <property type="match status" value="1"/>
</dbReference>
<evidence type="ECO:0000256" key="6">
    <source>
        <dbReference type="ARBA" id="ARBA00022723"/>
    </source>
</evidence>
<protein>
    <recommendedName>
        <fullName evidence="4">rhomboid protease</fullName>
        <ecNumber evidence="4">3.4.21.105</ecNumber>
    </recommendedName>
</protein>
<evidence type="ECO:0000256" key="8">
    <source>
        <dbReference type="ARBA" id="ARBA00022989"/>
    </source>
</evidence>
<evidence type="ECO:0000256" key="5">
    <source>
        <dbReference type="ARBA" id="ARBA00022692"/>
    </source>
</evidence>
<dbReference type="FunFam" id="1.10.238.10:FF:000279">
    <property type="entry name" value="Rhomboid, veinlet-like 3 (Drosophila)"/>
    <property type="match status" value="1"/>
</dbReference>
<dbReference type="Pfam" id="PF13499">
    <property type="entry name" value="EF-hand_7"/>
    <property type="match status" value="1"/>
</dbReference>
<comment type="similarity">
    <text evidence="3">Belongs to the peptidase S54 family.</text>
</comment>
<evidence type="ECO:0000313" key="13">
    <source>
        <dbReference type="Proteomes" id="UP000314980"/>
    </source>
</evidence>
<keyword evidence="5" id="KW-0812">Transmembrane</keyword>
<dbReference type="PROSITE" id="PS00018">
    <property type="entry name" value="EF_HAND_1"/>
    <property type="match status" value="1"/>
</dbReference>
<comment type="subcellular location">
    <subcellularLocation>
        <location evidence="2">Membrane</location>
        <topology evidence="2">Multi-pass membrane protein</topology>
    </subcellularLocation>
</comment>
<dbReference type="PROSITE" id="PS50222">
    <property type="entry name" value="EF_HAND_2"/>
    <property type="match status" value="1"/>
</dbReference>
<dbReference type="EC" id="3.4.21.105" evidence="4"/>
<dbReference type="InterPro" id="IPR035952">
    <property type="entry name" value="Rhomboid-like_sf"/>
</dbReference>
<dbReference type="GO" id="GO:0005509">
    <property type="term" value="F:calcium ion binding"/>
    <property type="evidence" value="ECO:0007669"/>
    <property type="project" value="InterPro"/>
</dbReference>
<dbReference type="Proteomes" id="UP000314980">
    <property type="component" value="Unassembled WGS sequence"/>
</dbReference>
<dbReference type="Gene3D" id="1.10.238.10">
    <property type="entry name" value="EF-hand"/>
    <property type="match status" value="1"/>
</dbReference>
<dbReference type="InterPro" id="IPR051739">
    <property type="entry name" value="Rhomboid_IM_Serine_Proteases"/>
</dbReference>
<organism evidence="12 13">
    <name type="scientific">Lates calcarifer</name>
    <name type="common">Barramundi</name>
    <name type="synonym">Holocentrus calcarifer</name>
    <dbReference type="NCBI Taxonomy" id="8187"/>
    <lineage>
        <taxon>Eukaryota</taxon>
        <taxon>Metazoa</taxon>
        <taxon>Chordata</taxon>
        <taxon>Craniata</taxon>
        <taxon>Vertebrata</taxon>
        <taxon>Euteleostomi</taxon>
        <taxon>Actinopterygii</taxon>
        <taxon>Neopterygii</taxon>
        <taxon>Teleostei</taxon>
        <taxon>Neoteleostei</taxon>
        <taxon>Acanthomorphata</taxon>
        <taxon>Carangaria</taxon>
        <taxon>Carangaria incertae sedis</taxon>
        <taxon>Centropomidae</taxon>
        <taxon>Lates</taxon>
    </lineage>
</organism>
<reference evidence="12" key="2">
    <citation type="submission" date="2025-08" db="UniProtKB">
        <authorList>
            <consortium name="Ensembl"/>
        </authorList>
    </citation>
    <scope>IDENTIFICATION</scope>
</reference>
<dbReference type="GO" id="GO:0016020">
    <property type="term" value="C:membrane"/>
    <property type="evidence" value="ECO:0007669"/>
    <property type="project" value="UniProtKB-SubCell"/>
</dbReference>
<dbReference type="AlphaFoldDB" id="A0A4W6FDP1"/>
<evidence type="ECO:0000256" key="1">
    <source>
        <dbReference type="ARBA" id="ARBA00000156"/>
    </source>
</evidence>
<evidence type="ECO:0000256" key="3">
    <source>
        <dbReference type="ARBA" id="ARBA00009045"/>
    </source>
</evidence>
<feature type="domain" description="EF-hand" evidence="11">
    <location>
        <begin position="84"/>
        <end position="119"/>
    </location>
</feature>
<reference evidence="13" key="1">
    <citation type="submission" date="2015-09" db="EMBL/GenBank/DDBJ databases">
        <authorList>
            <person name="Sai Rama Sridatta P."/>
        </authorList>
    </citation>
    <scope>NUCLEOTIDE SEQUENCE [LARGE SCALE GENOMIC DNA]</scope>
</reference>
<name>A0A4W6FDP1_LATCA</name>
<evidence type="ECO:0000256" key="9">
    <source>
        <dbReference type="ARBA" id="ARBA00023136"/>
    </source>
</evidence>
<proteinExistence type="inferred from homology"/>
<dbReference type="InParanoid" id="A0A4W6FDP1"/>
<evidence type="ECO:0000256" key="10">
    <source>
        <dbReference type="SAM" id="SignalP"/>
    </source>
</evidence>
<gene>
    <name evidence="12" type="primary">RHBDL3</name>
</gene>
<dbReference type="GeneTree" id="ENSGT00940000158838"/>
<comment type="catalytic activity">
    <reaction evidence="1">
        <text>Cleaves type-1 transmembrane domains using a catalytic dyad composed of serine and histidine that are contributed by different transmembrane domains.</text>
        <dbReference type="EC" id="3.4.21.105"/>
    </reaction>
</comment>
<keyword evidence="10" id="KW-0732">Signal</keyword>
<dbReference type="GO" id="GO:0004252">
    <property type="term" value="F:serine-type endopeptidase activity"/>
    <property type="evidence" value="ECO:0007669"/>
    <property type="project" value="InterPro"/>
</dbReference>
<dbReference type="PANTHER" id="PTHR45840">
    <property type="entry name" value="RHOMBOID-RELATED PROTEIN"/>
    <property type="match status" value="1"/>
</dbReference>
<dbReference type="InterPro" id="IPR018247">
    <property type="entry name" value="EF_Hand_1_Ca_BS"/>
</dbReference>
<dbReference type="Pfam" id="PF01694">
    <property type="entry name" value="Rhomboid"/>
    <property type="match status" value="1"/>
</dbReference>
<evidence type="ECO:0000256" key="4">
    <source>
        <dbReference type="ARBA" id="ARBA00013039"/>
    </source>
</evidence>
<dbReference type="Ensembl" id="ENSLCAT00010050562.1">
    <property type="protein sequence ID" value="ENSLCAP00010049328.1"/>
    <property type="gene ID" value="ENSLCAG00010022937.1"/>
</dbReference>
<dbReference type="InterPro" id="IPR002048">
    <property type="entry name" value="EF_hand_dom"/>
</dbReference>
<keyword evidence="7" id="KW-0106">Calcium</keyword>
<feature type="chain" id="PRO_5021313750" description="rhomboid protease" evidence="10">
    <location>
        <begin position="18"/>
        <end position="355"/>
    </location>
</feature>
<keyword evidence="6" id="KW-0479">Metal-binding</keyword>